<evidence type="ECO:0000313" key="1">
    <source>
        <dbReference type="EMBL" id="UUX49446.1"/>
    </source>
</evidence>
<dbReference type="KEGG" id="naci:NUH88_18845"/>
<dbReference type="Proteomes" id="UP001060336">
    <property type="component" value="Chromosome"/>
</dbReference>
<accession>A0A9J7AQK5</accession>
<keyword evidence="2" id="KW-1185">Reference proteome</keyword>
<protein>
    <submittedName>
        <fullName evidence="1">Uncharacterized protein</fullName>
    </submittedName>
</protein>
<evidence type="ECO:0000313" key="2">
    <source>
        <dbReference type="Proteomes" id="UP001060336"/>
    </source>
</evidence>
<reference evidence="1" key="1">
    <citation type="submission" date="2022-08" db="EMBL/GenBank/DDBJ databases">
        <title>Nisaea acidiphila sp. nov., isolated from a marine algal debris and emended description of the genus Nisaea Urios et al. 2008.</title>
        <authorList>
            <person name="Kwon K."/>
        </authorList>
    </citation>
    <scope>NUCLEOTIDE SEQUENCE</scope>
    <source>
        <strain evidence="1">MEBiC11861</strain>
    </source>
</reference>
<dbReference type="RefSeq" id="WP_257768104.1">
    <property type="nucleotide sequence ID" value="NZ_CP102480.1"/>
</dbReference>
<gene>
    <name evidence="1" type="ORF">NUH88_18845</name>
</gene>
<name>A0A9J7AQK5_9PROT</name>
<proteinExistence type="predicted"/>
<dbReference type="EMBL" id="CP102480">
    <property type="protein sequence ID" value="UUX49446.1"/>
    <property type="molecule type" value="Genomic_DNA"/>
</dbReference>
<organism evidence="1 2">
    <name type="scientific">Nisaea acidiphila</name>
    <dbReference type="NCBI Taxonomy" id="1862145"/>
    <lineage>
        <taxon>Bacteria</taxon>
        <taxon>Pseudomonadati</taxon>
        <taxon>Pseudomonadota</taxon>
        <taxon>Alphaproteobacteria</taxon>
        <taxon>Rhodospirillales</taxon>
        <taxon>Thalassobaculaceae</taxon>
        <taxon>Nisaea</taxon>
    </lineage>
</organism>
<sequence>MAVCDYHARAIMEFVVRTDFERPFLEVRVLGALTIDSSVERIGRLRENEHYRQGMGLLFDLRRAELHSLDFDYIKELKQIQPNKPDPVTAHGARQVVFLVSTEVDGMVMKLFRDMLDLAPGAPKRERRILRDYDEAAAWLGGAPAAKGACPDRSEKVT</sequence>
<dbReference type="AlphaFoldDB" id="A0A9J7AQK5"/>